<dbReference type="Proteomes" id="UP000186819">
    <property type="component" value="Unassembled WGS sequence"/>
</dbReference>
<feature type="signal peptide" evidence="1">
    <location>
        <begin position="1"/>
        <end position="18"/>
    </location>
</feature>
<dbReference type="AlphaFoldDB" id="A0A1N7CBJ3"/>
<keyword evidence="1" id="KW-0732">Signal</keyword>
<feature type="chain" id="PRO_5012726744" evidence="1">
    <location>
        <begin position="19"/>
        <end position="152"/>
    </location>
</feature>
<dbReference type="STRING" id="34027.SAMN05421829_12318"/>
<organism evidence="2 3">
    <name type="scientific">Aromatoleum tolulyticum</name>
    <dbReference type="NCBI Taxonomy" id="34027"/>
    <lineage>
        <taxon>Bacteria</taxon>
        <taxon>Pseudomonadati</taxon>
        <taxon>Pseudomonadota</taxon>
        <taxon>Betaproteobacteria</taxon>
        <taxon>Rhodocyclales</taxon>
        <taxon>Rhodocyclaceae</taxon>
        <taxon>Aromatoleum</taxon>
    </lineage>
</organism>
<evidence type="ECO:0000313" key="2">
    <source>
        <dbReference type="EMBL" id="SIR60873.1"/>
    </source>
</evidence>
<protein>
    <submittedName>
        <fullName evidence="2">Uncharacterized protein</fullName>
    </submittedName>
</protein>
<dbReference type="EMBL" id="FTMD01000023">
    <property type="protein sequence ID" value="SIR60873.1"/>
    <property type="molecule type" value="Genomic_DNA"/>
</dbReference>
<dbReference type="PROSITE" id="PS51257">
    <property type="entry name" value="PROKAR_LIPOPROTEIN"/>
    <property type="match status" value="1"/>
</dbReference>
<name>A0A1N7CBJ3_9RHOO</name>
<accession>A0A1N7CBJ3</accession>
<proteinExistence type="predicted"/>
<sequence length="152" mass="16733">MFRVPARLALCLIVPAFAGCALLQDHGTKVAAGVGAAITASELDLFEPEFIGGALIAYAIYDPLAPTWDISVTRLDEERVRFDLRMKRLVTGGEGEARQVFIRNAREIAESKGLAGFDVMRFEEGIDSTRPFARRIASGEVRYLRSRTFPGI</sequence>
<keyword evidence="3" id="KW-1185">Reference proteome</keyword>
<evidence type="ECO:0000256" key="1">
    <source>
        <dbReference type="SAM" id="SignalP"/>
    </source>
</evidence>
<gene>
    <name evidence="2" type="ORF">SAMN05421829_12318</name>
</gene>
<evidence type="ECO:0000313" key="3">
    <source>
        <dbReference type="Proteomes" id="UP000186819"/>
    </source>
</evidence>
<reference evidence="3" key="1">
    <citation type="submission" date="2017-01" db="EMBL/GenBank/DDBJ databases">
        <authorList>
            <person name="Varghese N."/>
            <person name="Submissions S."/>
        </authorList>
    </citation>
    <scope>NUCLEOTIDE SEQUENCE [LARGE SCALE GENOMIC DNA]</scope>
    <source>
        <strain evidence="3">ATCC 51758</strain>
    </source>
</reference>